<keyword evidence="4" id="KW-1185">Reference proteome</keyword>
<dbReference type="GO" id="GO:0005829">
    <property type="term" value="C:cytosol"/>
    <property type="evidence" value="ECO:0007669"/>
    <property type="project" value="TreeGrafter"/>
</dbReference>
<name>A0A1B7X8W1_9BACT</name>
<dbReference type="OrthoDB" id="5343295at2"/>
<dbReference type="AlphaFoldDB" id="A0A1B7X8W1"/>
<evidence type="ECO:0000256" key="1">
    <source>
        <dbReference type="ARBA" id="ARBA00023125"/>
    </source>
</evidence>
<evidence type="ECO:0000259" key="2">
    <source>
        <dbReference type="PROSITE" id="PS50943"/>
    </source>
</evidence>
<dbReference type="Gene3D" id="1.10.260.40">
    <property type="entry name" value="lambda repressor-like DNA-binding domains"/>
    <property type="match status" value="1"/>
</dbReference>
<dbReference type="GO" id="GO:0003677">
    <property type="term" value="F:DNA binding"/>
    <property type="evidence" value="ECO:0007669"/>
    <property type="project" value="UniProtKB-KW"/>
</dbReference>
<dbReference type="EMBL" id="JXMS01000040">
    <property type="protein sequence ID" value="OBQ45813.1"/>
    <property type="molecule type" value="Genomic_DNA"/>
</dbReference>
<comment type="caution">
    <text evidence="3">The sequence shown here is derived from an EMBL/GenBank/DDBJ whole genome shotgun (WGS) entry which is preliminary data.</text>
</comment>
<dbReference type="GO" id="GO:0003700">
    <property type="term" value="F:DNA-binding transcription factor activity"/>
    <property type="evidence" value="ECO:0007669"/>
    <property type="project" value="TreeGrafter"/>
</dbReference>
<dbReference type="InterPro" id="IPR050807">
    <property type="entry name" value="TransReg_Diox_bact_type"/>
</dbReference>
<dbReference type="InterPro" id="IPR001387">
    <property type="entry name" value="Cro/C1-type_HTH"/>
</dbReference>
<keyword evidence="1 3" id="KW-0238">DNA-binding</keyword>
<dbReference type="Gene3D" id="2.60.120.10">
    <property type="entry name" value="Jelly Rolls"/>
    <property type="match status" value="1"/>
</dbReference>
<sequence>MHGNKAYTEIAPRLVGLREAVDMTVDQLAEKIGVKPETVALYEEGETEIPVSYLKDVATVCGVDLSSLITGQEGHLHDYTLVRKGEGLSVERRVDYDYFNLAARFTNKMMEPFLVTVPAKDLNELTWNEHNGQEFIYLLEGKLEVWLDQKRHKLEAGDSIYFDSRIPHALRGLDGESATFLDVIS</sequence>
<dbReference type="Pfam" id="PF07883">
    <property type="entry name" value="Cupin_2"/>
    <property type="match status" value="1"/>
</dbReference>
<dbReference type="PROSITE" id="PS50943">
    <property type="entry name" value="HTH_CROC1"/>
    <property type="match status" value="1"/>
</dbReference>
<gene>
    <name evidence="3" type="ORF">SP90_16100</name>
</gene>
<dbReference type="Pfam" id="PF01381">
    <property type="entry name" value="HTH_3"/>
    <property type="match status" value="1"/>
</dbReference>
<dbReference type="InterPro" id="IPR014710">
    <property type="entry name" value="RmlC-like_jellyroll"/>
</dbReference>
<feature type="domain" description="HTH cro/C1-type" evidence="2">
    <location>
        <begin position="14"/>
        <end position="68"/>
    </location>
</feature>
<dbReference type="PANTHER" id="PTHR46797">
    <property type="entry name" value="HTH-TYPE TRANSCRIPTIONAL REGULATOR"/>
    <property type="match status" value="1"/>
</dbReference>
<dbReference type="Proteomes" id="UP000091979">
    <property type="component" value="Unassembled WGS sequence"/>
</dbReference>
<dbReference type="InterPro" id="IPR010982">
    <property type="entry name" value="Lambda_DNA-bd_dom_sf"/>
</dbReference>
<dbReference type="CDD" id="cd02209">
    <property type="entry name" value="cupin_XRE_C"/>
    <property type="match status" value="1"/>
</dbReference>
<evidence type="ECO:0000313" key="3">
    <source>
        <dbReference type="EMBL" id="OBQ45813.1"/>
    </source>
</evidence>
<dbReference type="InterPro" id="IPR011051">
    <property type="entry name" value="RmlC_Cupin_sf"/>
</dbReference>
<reference evidence="3 4" key="1">
    <citation type="submission" date="2015-01" db="EMBL/GenBank/DDBJ databases">
        <title>Desulfovibrio sp. JC271 draft genome sequence.</title>
        <authorList>
            <person name="Shivani Y."/>
            <person name="Subhash Y."/>
            <person name="Sasikala C."/>
            <person name="Ramana C.V."/>
        </authorList>
    </citation>
    <scope>NUCLEOTIDE SEQUENCE [LARGE SCALE GENOMIC DNA]</scope>
    <source>
        <strain evidence="3 4">JC271</strain>
    </source>
</reference>
<dbReference type="PATRIC" id="fig|1560234.3.peg.2696"/>
<protein>
    <submittedName>
        <fullName evidence="3">DNA-binding protein</fullName>
    </submittedName>
</protein>
<dbReference type="SUPFAM" id="SSF51182">
    <property type="entry name" value="RmlC-like cupins"/>
    <property type="match status" value="1"/>
</dbReference>
<dbReference type="InterPro" id="IPR013096">
    <property type="entry name" value="Cupin_2"/>
</dbReference>
<dbReference type="SMART" id="SM00530">
    <property type="entry name" value="HTH_XRE"/>
    <property type="match status" value="1"/>
</dbReference>
<accession>A0A1B7X8W1</accession>
<dbReference type="RefSeq" id="WP_066858731.1">
    <property type="nucleotide sequence ID" value="NZ_JXMS01000040.1"/>
</dbReference>
<dbReference type="PANTHER" id="PTHR46797:SF19">
    <property type="entry name" value="BLL2473 PROTEIN"/>
    <property type="match status" value="1"/>
</dbReference>
<dbReference type="STRING" id="1560234.SP90_16100"/>
<evidence type="ECO:0000313" key="4">
    <source>
        <dbReference type="Proteomes" id="UP000091979"/>
    </source>
</evidence>
<proteinExistence type="predicted"/>
<dbReference type="SUPFAM" id="SSF47413">
    <property type="entry name" value="lambda repressor-like DNA-binding domains"/>
    <property type="match status" value="1"/>
</dbReference>
<organism evidence="3 4">
    <name type="scientific">Halodesulfovibrio spirochaetisodalis</name>
    <dbReference type="NCBI Taxonomy" id="1560234"/>
    <lineage>
        <taxon>Bacteria</taxon>
        <taxon>Pseudomonadati</taxon>
        <taxon>Thermodesulfobacteriota</taxon>
        <taxon>Desulfovibrionia</taxon>
        <taxon>Desulfovibrionales</taxon>
        <taxon>Desulfovibrionaceae</taxon>
        <taxon>Halodesulfovibrio</taxon>
    </lineage>
</organism>
<dbReference type="CDD" id="cd00093">
    <property type="entry name" value="HTH_XRE"/>
    <property type="match status" value="1"/>
</dbReference>